<dbReference type="InterPro" id="IPR006118">
    <property type="entry name" value="Recombinase_CS"/>
</dbReference>
<evidence type="ECO:0000256" key="5">
    <source>
        <dbReference type="PIRSR" id="PIRSR606118-50"/>
    </source>
</evidence>
<dbReference type="InterPro" id="IPR055247">
    <property type="entry name" value="InsJ-like_HTH"/>
</dbReference>
<reference evidence="8" key="1">
    <citation type="journal article" date="2021" name="PeerJ">
        <title>Extensive microbial diversity within the chicken gut microbiome revealed by metagenomics and culture.</title>
        <authorList>
            <person name="Gilroy R."/>
            <person name="Ravi A."/>
            <person name="Getino M."/>
            <person name="Pursley I."/>
            <person name="Horton D.L."/>
            <person name="Alikhan N.F."/>
            <person name="Baker D."/>
            <person name="Gharbi K."/>
            <person name="Hall N."/>
            <person name="Watson M."/>
            <person name="Adriaenssens E.M."/>
            <person name="Foster-Nyarko E."/>
            <person name="Jarju S."/>
            <person name="Secka A."/>
            <person name="Antonio M."/>
            <person name="Oren A."/>
            <person name="Chaudhuri R.R."/>
            <person name="La Ragione R."/>
            <person name="Hildebrand F."/>
            <person name="Pallen M.J."/>
        </authorList>
    </citation>
    <scope>NUCLEOTIDE SEQUENCE</scope>
    <source>
        <strain evidence="8">1277</strain>
    </source>
</reference>
<evidence type="ECO:0000313" key="9">
    <source>
        <dbReference type="Proteomes" id="UP000776700"/>
    </source>
</evidence>
<evidence type="ECO:0000256" key="1">
    <source>
        <dbReference type="ARBA" id="ARBA00009913"/>
    </source>
</evidence>
<evidence type="ECO:0000256" key="2">
    <source>
        <dbReference type="ARBA" id="ARBA00022908"/>
    </source>
</evidence>
<keyword evidence="4" id="KW-0233">DNA recombination</keyword>
<protein>
    <submittedName>
        <fullName evidence="8">Recombinase family protein</fullName>
    </submittedName>
</protein>
<dbReference type="Pfam" id="PF13518">
    <property type="entry name" value="HTH_28"/>
    <property type="match status" value="1"/>
</dbReference>
<dbReference type="GO" id="GO:0015074">
    <property type="term" value="P:DNA integration"/>
    <property type="evidence" value="ECO:0007669"/>
    <property type="project" value="UniProtKB-KW"/>
</dbReference>
<keyword evidence="2" id="KW-0229">DNA integration</keyword>
<accession>A0A921N295</accession>
<dbReference type="InterPro" id="IPR050639">
    <property type="entry name" value="SSR_resolvase"/>
</dbReference>
<dbReference type="Pfam" id="PF00239">
    <property type="entry name" value="Resolvase"/>
    <property type="match status" value="1"/>
</dbReference>
<dbReference type="Gene3D" id="3.40.50.1390">
    <property type="entry name" value="Resolvase, N-terminal catalytic domain"/>
    <property type="match status" value="1"/>
</dbReference>
<dbReference type="Proteomes" id="UP000776700">
    <property type="component" value="Unassembled WGS sequence"/>
</dbReference>
<dbReference type="PROSITE" id="PS51736">
    <property type="entry name" value="RECOMBINASES_3"/>
    <property type="match status" value="1"/>
</dbReference>
<dbReference type="InterPro" id="IPR036162">
    <property type="entry name" value="Resolvase-like_N_sf"/>
</dbReference>
<comment type="caution">
    <text evidence="8">The sequence shown here is derived from an EMBL/GenBank/DDBJ whole genome shotgun (WGS) entry which is preliminary data.</text>
</comment>
<dbReference type="PROSITE" id="PS00397">
    <property type="entry name" value="RECOMBINASES_1"/>
    <property type="match status" value="1"/>
</dbReference>
<evidence type="ECO:0000256" key="4">
    <source>
        <dbReference type="ARBA" id="ARBA00023172"/>
    </source>
</evidence>
<feature type="domain" description="Resolvase/invertase-type recombinase catalytic" evidence="7">
    <location>
        <begin position="1"/>
        <end position="134"/>
    </location>
</feature>
<dbReference type="GO" id="GO:0000150">
    <property type="term" value="F:DNA strand exchange activity"/>
    <property type="evidence" value="ECO:0007669"/>
    <property type="project" value="InterPro"/>
</dbReference>
<dbReference type="EMBL" id="DYUB01000347">
    <property type="protein sequence ID" value="HJG97641.1"/>
    <property type="molecule type" value="Genomic_DNA"/>
</dbReference>
<name>A0A921N295_9FIRM</name>
<dbReference type="SMART" id="SM00857">
    <property type="entry name" value="Resolvase"/>
    <property type="match status" value="1"/>
</dbReference>
<evidence type="ECO:0000313" key="8">
    <source>
        <dbReference type="EMBL" id="HJG97641.1"/>
    </source>
</evidence>
<dbReference type="PANTHER" id="PTHR30461:SF26">
    <property type="entry name" value="RESOLVASE HOMOLOG YNEB"/>
    <property type="match status" value="1"/>
</dbReference>
<dbReference type="SUPFAM" id="SSF53041">
    <property type="entry name" value="Resolvase-like"/>
    <property type="match status" value="1"/>
</dbReference>
<feature type="active site" description="O-(5'-phospho-DNA)-serine intermediate" evidence="5 6">
    <location>
        <position position="9"/>
    </location>
</feature>
<dbReference type="PANTHER" id="PTHR30461">
    <property type="entry name" value="DNA-INVERTASE FROM LAMBDOID PROPHAGE"/>
    <property type="match status" value="1"/>
</dbReference>
<evidence type="ECO:0000256" key="3">
    <source>
        <dbReference type="ARBA" id="ARBA00023125"/>
    </source>
</evidence>
<comment type="similarity">
    <text evidence="1">Belongs to the site-specific recombinase resolvase family.</text>
</comment>
<dbReference type="Gene3D" id="1.10.10.10">
    <property type="entry name" value="Winged helix-like DNA-binding domain superfamily/Winged helix DNA-binding domain"/>
    <property type="match status" value="1"/>
</dbReference>
<organism evidence="8 9">
    <name type="scientific">Romboutsia timonensis</name>
    <dbReference type="NCBI Taxonomy" id="1776391"/>
    <lineage>
        <taxon>Bacteria</taxon>
        <taxon>Bacillati</taxon>
        <taxon>Bacillota</taxon>
        <taxon>Clostridia</taxon>
        <taxon>Peptostreptococcales</taxon>
        <taxon>Peptostreptococcaceae</taxon>
        <taxon>Romboutsia</taxon>
    </lineage>
</organism>
<keyword evidence="3" id="KW-0238">DNA-binding</keyword>
<dbReference type="AlphaFoldDB" id="A0A921N295"/>
<dbReference type="CDD" id="cd03768">
    <property type="entry name" value="SR_ResInv"/>
    <property type="match status" value="1"/>
</dbReference>
<gene>
    <name evidence="8" type="ORF">K8V90_11125</name>
</gene>
<dbReference type="GO" id="GO:0003677">
    <property type="term" value="F:DNA binding"/>
    <property type="evidence" value="ECO:0007669"/>
    <property type="project" value="UniProtKB-KW"/>
</dbReference>
<proteinExistence type="inferred from homology"/>
<reference evidence="8" key="2">
    <citation type="submission" date="2021-09" db="EMBL/GenBank/DDBJ databases">
        <authorList>
            <person name="Gilroy R."/>
        </authorList>
    </citation>
    <scope>NUCLEOTIDE SEQUENCE</scope>
    <source>
        <strain evidence="8">1277</strain>
    </source>
</reference>
<sequence>MIFGYARVSTQQQSLDEQIEQLRRAGAEKIYYEKFTGRTNKRPEFEKLKKRLLPGDELIVTKLDRLGRKTSETTKFLDECFKRDITVNVLNMGRLDDSASGKLMRNVVLAFAEFERDMIVTRTQEGKKYAKLHNNNYREGRPKRVITPKYRMIYEYKTSGHSYTETAKAFEISKSTIQRIVKQVESEKEAIE</sequence>
<dbReference type="PROSITE" id="PS00398">
    <property type="entry name" value="RECOMBINASES_2"/>
    <property type="match status" value="1"/>
</dbReference>
<dbReference type="InterPro" id="IPR036388">
    <property type="entry name" value="WH-like_DNA-bd_sf"/>
</dbReference>
<dbReference type="InterPro" id="IPR006119">
    <property type="entry name" value="Resolv_N"/>
</dbReference>
<evidence type="ECO:0000256" key="6">
    <source>
        <dbReference type="PROSITE-ProRule" id="PRU10137"/>
    </source>
</evidence>
<evidence type="ECO:0000259" key="7">
    <source>
        <dbReference type="PROSITE" id="PS51736"/>
    </source>
</evidence>